<reference evidence="1" key="1">
    <citation type="submission" date="2021-02" db="EMBL/GenBank/DDBJ databases">
        <authorList>
            <person name="Nowell W R."/>
        </authorList>
    </citation>
    <scope>NUCLEOTIDE SEQUENCE</scope>
</reference>
<comment type="caution">
    <text evidence="1">The sequence shown here is derived from an EMBL/GenBank/DDBJ whole genome shotgun (WGS) entry which is preliminary data.</text>
</comment>
<dbReference type="EMBL" id="CAJNYU010003076">
    <property type="protein sequence ID" value="CAF3634424.1"/>
    <property type="molecule type" value="Genomic_DNA"/>
</dbReference>
<evidence type="ECO:0000313" key="3">
    <source>
        <dbReference type="Proteomes" id="UP000663869"/>
    </source>
</evidence>
<name>A0A818Q3Y8_9BILA</name>
<dbReference type="Proteomes" id="UP000663862">
    <property type="component" value="Unassembled WGS sequence"/>
</dbReference>
<proteinExistence type="predicted"/>
<accession>A0A818Q3Y8</accession>
<evidence type="ECO:0000313" key="2">
    <source>
        <dbReference type="EMBL" id="CAF4695249.1"/>
    </source>
</evidence>
<gene>
    <name evidence="1" type="ORF">FME351_LOCUS23617</name>
    <name evidence="2" type="ORF">TSG867_LOCUS33067</name>
</gene>
<dbReference type="AlphaFoldDB" id="A0A818Q3Y8"/>
<dbReference type="Proteomes" id="UP000663869">
    <property type="component" value="Unassembled WGS sequence"/>
</dbReference>
<organism evidence="1 3">
    <name type="scientific">Rotaria socialis</name>
    <dbReference type="NCBI Taxonomy" id="392032"/>
    <lineage>
        <taxon>Eukaryota</taxon>
        <taxon>Metazoa</taxon>
        <taxon>Spiralia</taxon>
        <taxon>Gnathifera</taxon>
        <taxon>Rotifera</taxon>
        <taxon>Eurotatoria</taxon>
        <taxon>Bdelloidea</taxon>
        <taxon>Philodinida</taxon>
        <taxon>Philodinidae</taxon>
        <taxon>Rotaria</taxon>
    </lineage>
</organism>
<protein>
    <submittedName>
        <fullName evidence="1">Uncharacterized protein</fullName>
    </submittedName>
</protein>
<sequence>MKIAGRRYRASESALEDYRRGGMDDIGMEVNVLICIRQIIESNLTDRFSELIEHKLPVINSRMVGSIIDAVQSENVAKSTDDAVTTKDNLIAELR</sequence>
<evidence type="ECO:0000313" key="1">
    <source>
        <dbReference type="EMBL" id="CAF3634424.1"/>
    </source>
</evidence>
<dbReference type="EMBL" id="CAJOBQ010008906">
    <property type="protein sequence ID" value="CAF4695249.1"/>
    <property type="molecule type" value="Genomic_DNA"/>
</dbReference>